<gene>
    <name evidence="1" type="ORF">MKJ03_16745</name>
</gene>
<keyword evidence="2" id="KW-1185">Reference proteome</keyword>
<evidence type="ECO:0000313" key="1">
    <source>
        <dbReference type="EMBL" id="MCJ8239982.1"/>
    </source>
</evidence>
<reference evidence="1 2" key="1">
    <citation type="submission" date="2022-03" db="EMBL/GenBank/DDBJ databases">
        <title>Rhizobium SSM4.3 sp. nov., isolated from Sediment (Gouqi Island).</title>
        <authorList>
            <person name="Chen G."/>
        </authorList>
    </citation>
    <scope>NUCLEOTIDE SEQUENCE [LARGE SCALE GENOMIC DNA]</scope>
    <source>
        <strain evidence="1 2">SSM4.3</strain>
    </source>
</reference>
<organism evidence="1 2">
    <name type="scientific">Peteryoungia algae</name>
    <dbReference type="NCBI Taxonomy" id="2919917"/>
    <lineage>
        <taxon>Bacteria</taxon>
        <taxon>Pseudomonadati</taxon>
        <taxon>Pseudomonadota</taxon>
        <taxon>Alphaproteobacteria</taxon>
        <taxon>Hyphomicrobiales</taxon>
        <taxon>Rhizobiaceae</taxon>
        <taxon>Peteryoungia</taxon>
    </lineage>
</organism>
<dbReference type="Proteomes" id="UP001522662">
    <property type="component" value="Unassembled WGS sequence"/>
</dbReference>
<dbReference type="Pfam" id="PF11066">
    <property type="entry name" value="DUF2867"/>
    <property type="match status" value="1"/>
</dbReference>
<evidence type="ECO:0000313" key="2">
    <source>
        <dbReference type="Proteomes" id="UP001522662"/>
    </source>
</evidence>
<accession>A0ABT0D3J6</accession>
<dbReference type="InterPro" id="IPR021295">
    <property type="entry name" value="DUF2867"/>
</dbReference>
<dbReference type="EMBL" id="JALAYX010000004">
    <property type="protein sequence ID" value="MCJ8239982.1"/>
    <property type="molecule type" value="Genomic_DNA"/>
</dbReference>
<sequence length="166" mass="18714">MVVVSKQKVELPHPDLAEADWADSYSVRLDRADLDPMQVATALMGRAPRWVTALLGIRNRIVGLFGLKSAELALSDQDMIGGFPVIEHDHERVVLGFNDKHLDFRIIVSVEPEAAAHQHVSLTTLVRRHNLFGRLYILVVTPFHKLIVKTFLKRFAASFDLSRRPA</sequence>
<protein>
    <submittedName>
        <fullName evidence="1">DUF2867 domain-containing protein</fullName>
    </submittedName>
</protein>
<dbReference type="RefSeq" id="WP_245137395.1">
    <property type="nucleotide sequence ID" value="NZ_CP128477.1"/>
</dbReference>
<name>A0ABT0D3J6_9HYPH</name>
<proteinExistence type="predicted"/>
<comment type="caution">
    <text evidence="1">The sequence shown here is derived from an EMBL/GenBank/DDBJ whole genome shotgun (WGS) entry which is preliminary data.</text>
</comment>